<dbReference type="Proteomes" id="UP000887581">
    <property type="component" value="Unplaced"/>
</dbReference>
<feature type="compositionally biased region" description="Polar residues" evidence="1">
    <location>
        <begin position="47"/>
        <end position="62"/>
    </location>
</feature>
<keyword evidence="2" id="KW-1185">Reference proteome</keyword>
<evidence type="ECO:0000313" key="3">
    <source>
        <dbReference type="WBParaSite" id="sdigi.contig23.g1911.t1"/>
    </source>
</evidence>
<evidence type="ECO:0000256" key="1">
    <source>
        <dbReference type="SAM" id="MobiDB-lite"/>
    </source>
</evidence>
<organism evidence="2 3">
    <name type="scientific">Setaria digitata</name>
    <dbReference type="NCBI Taxonomy" id="48799"/>
    <lineage>
        <taxon>Eukaryota</taxon>
        <taxon>Metazoa</taxon>
        <taxon>Ecdysozoa</taxon>
        <taxon>Nematoda</taxon>
        <taxon>Chromadorea</taxon>
        <taxon>Rhabditida</taxon>
        <taxon>Spirurina</taxon>
        <taxon>Spiruromorpha</taxon>
        <taxon>Filarioidea</taxon>
        <taxon>Setariidae</taxon>
        <taxon>Setaria</taxon>
    </lineage>
</organism>
<feature type="region of interest" description="Disordered" evidence="1">
    <location>
        <begin position="47"/>
        <end position="90"/>
    </location>
</feature>
<protein>
    <submittedName>
        <fullName evidence="3">Uncharacterized protein</fullName>
    </submittedName>
</protein>
<dbReference type="WBParaSite" id="sdigi.contig23.g1911.t1">
    <property type="protein sequence ID" value="sdigi.contig23.g1911.t1"/>
    <property type="gene ID" value="sdigi.contig23.g1911"/>
</dbReference>
<proteinExistence type="predicted"/>
<name>A0A915PST9_9BILA</name>
<dbReference type="AlphaFoldDB" id="A0A915PST9"/>
<reference evidence="3" key="1">
    <citation type="submission" date="2022-11" db="UniProtKB">
        <authorList>
            <consortium name="WormBaseParasite"/>
        </authorList>
    </citation>
    <scope>IDENTIFICATION</scope>
</reference>
<accession>A0A915PST9</accession>
<sequence length="90" mass="9752">MEVNGSIILYVYALFLKAGRSAEETVADRKGNCQGVSWPRSSCVESLVSTSNDQSSRRNTPNTEEKEFGGNISGALSIWGAPGRIREGQE</sequence>
<evidence type="ECO:0000313" key="2">
    <source>
        <dbReference type="Proteomes" id="UP000887581"/>
    </source>
</evidence>